<dbReference type="Pfam" id="PF03712">
    <property type="entry name" value="Cu2_monoox_C"/>
    <property type="match status" value="1"/>
</dbReference>
<dbReference type="GO" id="GO:0042420">
    <property type="term" value="P:dopamine catabolic process"/>
    <property type="evidence" value="ECO:0007669"/>
    <property type="project" value="TreeGrafter"/>
</dbReference>
<evidence type="ECO:0000313" key="5">
    <source>
        <dbReference type="Proteomes" id="UP001174909"/>
    </source>
</evidence>
<keyword evidence="1" id="KW-1015">Disulfide bond</keyword>
<dbReference type="PANTHER" id="PTHR10157">
    <property type="entry name" value="DOPAMINE BETA HYDROXYLASE RELATED"/>
    <property type="match status" value="1"/>
</dbReference>
<evidence type="ECO:0000313" key="4">
    <source>
        <dbReference type="EMBL" id="CAI8048974.1"/>
    </source>
</evidence>
<keyword evidence="4" id="KW-0560">Oxidoreductase</keyword>
<sequence length="239" mass="26925">MHKLSSKRRHSCVCKYTSHPHSHGLSLQHIRYNSDCGVYEELEPIDRNLKYDFNFQQINHLRREVIIKPGDILQLKCFYGTTKEDGVTIGGLSTRDEMCLSFFFYYPRLKFTAGVSHIDDNVFYSFLGNFPTGQQILDGTMEYVDGLNGIPWNDDTRNMLQGLVDSSTQNYYCGGEDDRLENKTNFPEVGCSYIPPDQCSATPNPPTCCERISATEDGVVLRASVALLLLLSLLAATLG</sequence>
<dbReference type="GO" id="GO:0006589">
    <property type="term" value="P:octopamine biosynthetic process"/>
    <property type="evidence" value="ECO:0007669"/>
    <property type="project" value="TreeGrafter"/>
</dbReference>
<dbReference type="InterPro" id="IPR014784">
    <property type="entry name" value="Cu2_ascorb_mOase-like_C"/>
</dbReference>
<feature type="transmembrane region" description="Helical" evidence="2">
    <location>
        <begin position="219"/>
        <end position="238"/>
    </location>
</feature>
<reference evidence="4" key="1">
    <citation type="submission" date="2023-03" db="EMBL/GenBank/DDBJ databases">
        <authorList>
            <person name="Steffen K."/>
            <person name="Cardenas P."/>
        </authorList>
    </citation>
    <scope>NUCLEOTIDE SEQUENCE</scope>
</reference>
<name>A0AA35TJ56_GEOBA</name>
<gene>
    <name evidence="4" type="ORF">GBAR_LOCUS26979</name>
</gene>
<keyword evidence="5" id="KW-1185">Reference proteome</keyword>
<organism evidence="4 5">
    <name type="scientific">Geodia barretti</name>
    <name type="common">Barrett's horny sponge</name>
    <dbReference type="NCBI Taxonomy" id="519541"/>
    <lineage>
        <taxon>Eukaryota</taxon>
        <taxon>Metazoa</taxon>
        <taxon>Porifera</taxon>
        <taxon>Demospongiae</taxon>
        <taxon>Heteroscleromorpha</taxon>
        <taxon>Tetractinellida</taxon>
        <taxon>Astrophorina</taxon>
        <taxon>Geodiidae</taxon>
        <taxon>Geodia</taxon>
    </lineage>
</organism>
<keyword evidence="4" id="KW-0503">Monooxygenase</keyword>
<evidence type="ECO:0000256" key="2">
    <source>
        <dbReference type="SAM" id="Phobius"/>
    </source>
</evidence>
<comment type="caution">
    <text evidence="4">The sequence shown here is derived from an EMBL/GenBank/DDBJ whole genome shotgun (WGS) entry which is preliminary data.</text>
</comment>
<dbReference type="InterPro" id="IPR008977">
    <property type="entry name" value="PHM/PNGase_F_dom_sf"/>
</dbReference>
<dbReference type="GO" id="GO:0004500">
    <property type="term" value="F:dopamine beta-monooxygenase activity"/>
    <property type="evidence" value="ECO:0007669"/>
    <property type="project" value="InterPro"/>
</dbReference>
<dbReference type="InterPro" id="IPR024548">
    <property type="entry name" value="Cu2_monoox_C"/>
</dbReference>
<keyword evidence="2" id="KW-0812">Transmembrane</keyword>
<evidence type="ECO:0000256" key="1">
    <source>
        <dbReference type="ARBA" id="ARBA00023157"/>
    </source>
</evidence>
<accession>A0AA35TJ56</accession>
<dbReference type="EMBL" id="CASHTH010003763">
    <property type="protein sequence ID" value="CAI8048974.1"/>
    <property type="molecule type" value="Genomic_DNA"/>
</dbReference>
<proteinExistence type="predicted"/>
<keyword evidence="2" id="KW-1133">Transmembrane helix</keyword>
<protein>
    <submittedName>
        <fullName evidence="4">DBH-like monooxygenase protein 2</fullName>
    </submittedName>
</protein>
<feature type="domain" description="Copper type II ascorbate-dependent monooxygenase C-terminal" evidence="3">
    <location>
        <begin position="15"/>
        <end position="124"/>
    </location>
</feature>
<dbReference type="PANTHER" id="PTHR10157:SF23">
    <property type="entry name" value="MOXD1 HOMOLOG 1"/>
    <property type="match status" value="1"/>
</dbReference>
<dbReference type="GO" id="GO:0005615">
    <property type="term" value="C:extracellular space"/>
    <property type="evidence" value="ECO:0007669"/>
    <property type="project" value="TreeGrafter"/>
</dbReference>
<dbReference type="InterPro" id="IPR000945">
    <property type="entry name" value="DBH-like"/>
</dbReference>
<dbReference type="GO" id="GO:0030667">
    <property type="term" value="C:secretory granule membrane"/>
    <property type="evidence" value="ECO:0007669"/>
    <property type="project" value="TreeGrafter"/>
</dbReference>
<dbReference type="Proteomes" id="UP001174909">
    <property type="component" value="Unassembled WGS sequence"/>
</dbReference>
<dbReference type="Gene3D" id="2.60.120.230">
    <property type="match status" value="1"/>
</dbReference>
<dbReference type="GO" id="GO:0005507">
    <property type="term" value="F:copper ion binding"/>
    <property type="evidence" value="ECO:0007669"/>
    <property type="project" value="TreeGrafter"/>
</dbReference>
<dbReference type="SUPFAM" id="SSF49742">
    <property type="entry name" value="PHM/PNGase F"/>
    <property type="match status" value="1"/>
</dbReference>
<dbReference type="AlphaFoldDB" id="A0AA35TJ56"/>
<keyword evidence="2" id="KW-0472">Membrane</keyword>
<dbReference type="GO" id="GO:0042421">
    <property type="term" value="P:norepinephrine biosynthetic process"/>
    <property type="evidence" value="ECO:0007669"/>
    <property type="project" value="TreeGrafter"/>
</dbReference>
<evidence type="ECO:0000259" key="3">
    <source>
        <dbReference type="Pfam" id="PF03712"/>
    </source>
</evidence>